<evidence type="ECO:0000313" key="9">
    <source>
        <dbReference type="Proteomes" id="UP000007796"/>
    </source>
</evidence>
<keyword evidence="1" id="KW-0479">Metal-binding</keyword>
<keyword evidence="3" id="KW-0805">Transcription regulation</keyword>
<dbReference type="CDD" id="cd12148">
    <property type="entry name" value="fungal_TF_MHR"/>
    <property type="match status" value="1"/>
</dbReference>
<organism evidence="9">
    <name type="scientific">Grosmannia clavigera (strain kw1407 / UAMH 11150)</name>
    <name type="common">Blue stain fungus</name>
    <name type="synonym">Graphiocladiella clavigera</name>
    <dbReference type="NCBI Taxonomy" id="655863"/>
    <lineage>
        <taxon>Eukaryota</taxon>
        <taxon>Fungi</taxon>
        <taxon>Dikarya</taxon>
        <taxon>Ascomycota</taxon>
        <taxon>Pezizomycotina</taxon>
        <taxon>Sordariomycetes</taxon>
        <taxon>Sordariomycetidae</taxon>
        <taxon>Ophiostomatales</taxon>
        <taxon>Ophiostomataceae</taxon>
        <taxon>Leptographium</taxon>
    </lineage>
</organism>
<gene>
    <name evidence="8" type="ORF">CMQ_1934</name>
</gene>
<evidence type="ECO:0000256" key="5">
    <source>
        <dbReference type="ARBA" id="ARBA00023163"/>
    </source>
</evidence>
<dbReference type="Proteomes" id="UP000007796">
    <property type="component" value="Unassembled WGS sequence"/>
</dbReference>
<evidence type="ECO:0000256" key="1">
    <source>
        <dbReference type="ARBA" id="ARBA00022723"/>
    </source>
</evidence>
<proteinExistence type="predicted"/>
<dbReference type="GO" id="GO:0009410">
    <property type="term" value="P:response to xenobiotic stimulus"/>
    <property type="evidence" value="ECO:0007669"/>
    <property type="project" value="TreeGrafter"/>
</dbReference>
<keyword evidence="4" id="KW-0238">DNA-binding</keyword>
<name>F0XNC7_GROCL</name>
<keyword evidence="5" id="KW-0804">Transcription</keyword>
<evidence type="ECO:0000256" key="2">
    <source>
        <dbReference type="ARBA" id="ARBA00022833"/>
    </source>
</evidence>
<dbReference type="EMBL" id="GL629795">
    <property type="protein sequence ID" value="EFX00853.1"/>
    <property type="molecule type" value="Genomic_DNA"/>
</dbReference>
<feature type="region of interest" description="Disordered" evidence="7">
    <location>
        <begin position="483"/>
        <end position="531"/>
    </location>
</feature>
<protein>
    <submittedName>
        <fullName evidence="8">C6 zinc finger domain containing protein</fullName>
    </submittedName>
</protein>
<dbReference type="RefSeq" id="XP_014170335.1">
    <property type="nucleotide sequence ID" value="XM_014314860.1"/>
</dbReference>
<keyword evidence="9" id="KW-1185">Reference proteome</keyword>
<keyword evidence="2" id="KW-0862">Zinc</keyword>
<dbReference type="HOGENOM" id="CLU_019691_1_0_1"/>
<dbReference type="GeneID" id="25974867"/>
<keyword evidence="6" id="KW-0539">Nucleus</keyword>
<evidence type="ECO:0000256" key="4">
    <source>
        <dbReference type="ARBA" id="ARBA00023125"/>
    </source>
</evidence>
<dbReference type="GO" id="GO:0046872">
    <property type="term" value="F:metal ion binding"/>
    <property type="evidence" value="ECO:0007669"/>
    <property type="project" value="UniProtKB-KW"/>
</dbReference>
<dbReference type="PANTHER" id="PTHR31779:SF5">
    <property type="entry name" value="ZN(II)2CYS6 TRANSCRIPTION FACTOR (EUROFUNG)"/>
    <property type="match status" value="1"/>
</dbReference>
<accession>F0XNC7</accession>
<reference evidence="8 9" key="1">
    <citation type="journal article" date="2011" name="Proc. Natl. Acad. Sci. U.S.A.">
        <title>Genome and transcriptome analyses of the mountain pine beetle-fungal symbiont Grosmannia clavigera, a lodgepole pine pathogen.</title>
        <authorList>
            <person name="DiGuistini S."/>
            <person name="Wang Y."/>
            <person name="Liao N.Y."/>
            <person name="Taylor G."/>
            <person name="Tanguay P."/>
            <person name="Feau N."/>
            <person name="Henrissat B."/>
            <person name="Chan S.K."/>
            <person name="Hesse-Orce U."/>
            <person name="Alamouti S.M."/>
            <person name="Tsui C.K.M."/>
            <person name="Docking R.T."/>
            <person name="Levasseur A."/>
            <person name="Haridas S."/>
            <person name="Robertson G."/>
            <person name="Birol I."/>
            <person name="Holt R.A."/>
            <person name="Marra M.A."/>
            <person name="Hamelin R.C."/>
            <person name="Hirst M."/>
            <person name="Jones S.J.M."/>
            <person name="Bohlmann J."/>
            <person name="Breuil C."/>
        </authorList>
    </citation>
    <scope>NUCLEOTIDE SEQUENCE [LARGE SCALE GENOMIC DNA]</scope>
    <source>
        <strain evidence="9">kw1407 / UAMH 11150</strain>
    </source>
</reference>
<dbReference type="AlphaFoldDB" id="F0XNC7"/>
<feature type="compositionally biased region" description="Polar residues" evidence="7">
    <location>
        <begin position="492"/>
        <end position="504"/>
    </location>
</feature>
<feature type="compositionally biased region" description="Low complexity" evidence="7">
    <location>
        <begin position="505"/>
        <end position="531"/>
    </location>
</feature>
<sequence>MRWPRAVRDMHGLRRLESNSGAAFVRRLGLKIDPARAPKLNLFGWNVGERQLSMRLSLSASTPVLSVVEITSQEHVQALAQFYFDKVDPCYGFLNGRVFADRLDRRFRQQQQQQQQAPAEPDVYDSVIAGVAALGCLFSQGAATLAELQLVRTAFHALHAQRLAGPPGIDLITGWALRTVYLRLTDSPYAVWMASCTLMHLVEASGLHGSSAVMAATTAVAGEVDLAEPENSGPGSPPGDGYVDPVIAARLLGIAHHLHVWTSFDLGLTRVAFLKTDLSLPPLWGQGEPEDEPSGRGEAASATRPSAAIGDATAELLGLLPMSVDLDPARPRDAADLTATLGRLLAGTHTLAPSVLAQCNLVLCLLRRFHTQHLDVAPELEARVLALLRRGLACARDMVLSCSPWHQASNVPFQTICMLLVLDTRSSLALLPEAMQTLGLVASVYDTDRMREAHSAARLLVRLHQQRRRDDLAVLGNALQRQSEPPVLPVPAQSQTHLPQSHTETPSQPHIQPHIQPHVQPHTQPQPLPQQSLPLQLDLGPSEEEFSWLGALVSDLPGLQRVDLEQFLSTDLIDDPSLMGL</sequence>
<dbReference type="OrthoDB" id="9986881at2759"/>
<evidence type="ECO:0000256" key="6">
    <source>
        <dbReference type="ARBA" id="ARBA00023242"/>
    </source>
</evidence>
<dbReference type="PANTHER" id="PTHR31779">
    <property type="entry name" value="2-NITROPROPANE DIOXYGENASE FAMILY, PUTATIVE (AFU_ORTHOLOGUE AFUA_2G17430)-RELATED"/>
    <property type="match status" value="1"/>
</dbReference>
<evidence type="ECO:0000313" key="8">
    <source>
        <dbReference type="EMBL" id="EFX00853.1"/>
    </source>
</evidence>
<dbReference type="InParanoid" id="F0XNC7"/>
<dbReference type="eggNOG" id="ENOG502QQ7I">
    <property type="taxonomic scope" value="Eukaryota"/>
</dbReference>
<dbReference type="GO" id="GO:0003700">
    <property type="term" value="F:DNA-binding transcription factor activity"/>
    <property type="evidence" value="ECO:0007669"/>
    <property type="project" value="TreeGrafter"/>
</dbReference>
<evidence type="ECO:0000256" key="7">
    <source>
        <dbReference type="SAM" id="MobiDB-lite"/>
    </source>
</evidence>
<evidence type="ECO:0000256" key="3">
    <source>
        <dbReference type="ARBA" id="ARBA00023015"/>
    </source>
</evidence>
<dbReference type="InterPro" id="IPR052478">
    <property type="entry name" value="Metabolite_Synth_Reg"/>
</dbReference>
<feature type="region of interest" description="Disordered" evidence="7">
    <location>
        <begin position="282"/>
        <end position="305"/>
    </location>
</feature>
<dbReference type="GO" id="GO:0003677">
    <property type="term" value="F:DNA binding"/>
    <property type="evidence" value="ECO:0007669"/>
    <property type="project" value="UniProtKB-KW"/>
</dbReference>